<feature type="transmembrane region" description="Helical" evidence="7">
    <location>
        <begin position="174"/>
        <end position="192"/>
    </location>
</feature>
<evidence type="ECO:0000256" key="4">
    <source>
        <dbReference type="ARBA" id="ARBA00022692"/>
    </source>
</evidence>
<evidence type="ECO:0000313" key="10">
    <source>
        <dbReference type="EMBL" id="OZG64604.1"/>
    </source>
</evidence>
<keyword evidence="6 7" id="KW-0472">Membrane</keyword>
<evidence type="ECO:0000259" key="9">
    <source>
        <dbReference type="PROSITE" id="PS50928"/>
    </source>
</evidence>
<sequence>MSTTTFTPQPNAAKGMGSANGKIQASGSANIPENKHRREQRTPTDWVVDIVIWLLVAFVIVAIMYPLWFVIIASVSNQTLVNNGQVFIVPKGFSWYGYEQIFADDRIWNGYMNTIVYSLVGTLINLVVTLPAAFALSRHEFHGRRLVMLFFTITMFVNGGLIPTYLLYKQLGLIDNWLVFVIPSAVNVYNLIIARSFFETSIPEELHDAAQIDGLGYFRYFLKIVLPLSSAIVAVIGLYYLVQHWNDFFTGLIYINTYDKQPLQMVLRDILLANSAFAGGSGSTAGAGYGQELADQIKYGVIIASTLPLLVIYPFIQKYFNKGVMIGAIKG</sequence>
<dbReference type="SUPFAM" id="SSF161098">
    <property type="entry name" value="MetI-like"/>
    <property type="match status" value="1"/>
</dbReference>
<dbReference type="Proteomes" id="UP000216057">
    <property type="component" value="Unassembled WGS sequence"/>
</dbReference>
<proteinExistence type="inferred from homology"/>
<dbReference type="InterPro" id="IPR035906">
    <property type="entry name" value="MetI-like_sf"/>
</dbReference>
<gene>
    <name evidence="10" type="ORF">BEUL_2155</name>
</gene>
<reference evidence="10 11" key="1">
    <citation type="journal article" date="2017" name="BMC Genomics">
        <title>Comparative genomic and phylogenomic analyses of the Bifidobacteriaceae family.</title>
        <authorList>
            <person name="Lugli G.A."/>
            <person name="Milani C."/>
            <person name="Turroni F."/>
            <person name="Duranti S."/>
            <person name="Mancabelli L."/>
            <person name="Mangifesta M."/>
            <person name="Ferrario C."/>
            <person name="Modesto M."/>
            <person name="Mattarelli P."/>
            <person name="Jiri K."/>
            <person name="van Sinderen D."/>
            <person name="Ventura M."/>
        </authorList>
    </citation>
    <scope>NUCLEOTIDE SEQUENCE [LARGE SCALE GENOMIC DNA]</scope>
    <source>
        <strain evidence="10 11">DSM 100216</strain>
    </source>
</reference>
<dbReference type="PANTHER" id="PTHR43744:SF9">
    <property type="entry name" value="POLYGALACTURONAN_RHAMNOGALACTURONAN TRANSPORT SYSTEM PERMEASE PROTEIN YTCP"/>
    <property type="match status" value="1"/>
</dbReference>
<keyword evidence="4 7" id="KW-0812">Transmembrane</keyword>
<evidence type="ECO:0000256" key="1">
    <source>
        <dbReference type="ARBA" id="ARBA00004651"/>
    </source>
</evidence>
<feature type="compositionally biased region" description="Polar residues" evidence="8">
    <location>
        <begin position="1"/>
        <end position="10"/>
    </location>
</feature>
<keyword evidence="3" id="KW-1003">Cell membrane</keyword>
<feature type="compositionally biased region" description="Polar residues" evidence="8">
    <location>
        <begin position="21"/>
        <end position="31"/>
    </location>
</feature>
<evidence type="ECO:0000256" key="8">
    <source>
        <dbReference type="SAM" id="MobiDB-lite"/>
    </source>
</evidence>
<keyword evidence="5 7" id="KW-1133">Transmembrane helix</keyword>
<keyword evidence="2 7" id="KW-0813">Transport</keyword>
<dbReference type="Pfam" id="PF00528">
    <property type="entry name" value="BPD_transp_1"/>
    <property type="match status" value="1"/>
</dbReference>
<evidence type="ECO:0000256" key="2">
    <source>
        <dbReference type="ARBA" id="ARBA00022448"/>
    </source>
</evidence>
<dbReference type="GO" id="GO:0005886">
    <property type="term" value="C:plasma membrane"/>
    <property type="evidence" value="ECO:0007669"/>
    <property type="project" value="UniProtKB-SubCell"/>
</dbReference>
<evidence type="ECO:0000256" key="5">
    <source>
        <dbReference type="ARBA" id="ARBA00022989"/>
    </source>
</evidence>
<feature type="transmembrane region" description="Helical" evidence="7">
    <location>
        <begin position="220"/>
        <end position="242"/>
    </location>
</feature>
<comment type="subcellular location">
    <subcellularLocation>
        <location evidence="1 7">Cell membrane</location>
        <topology evidence="1 7">Multi-pass membrane protein</topology>
    </subcellularLocation>
</comment>
<dbReference type="AlphaFoldDB" id="A0A261FZH5"/>
<name>A0A261FZH5_9BIFI</name>
<evidence type="ECO:0000313" key="11">
    <source>
        <dbReference type="Proteomes" id="UP000216057"/>
    </source>
</evidence>
<comment type="similarity">
    <text evidence="7">Belongs to the binding-protein-dependent transport system permease family.</text>
</comment>
<dbReference type="InterPro" id="IPR000515">
    <property type="entry name" value="MetI-like"/>
</dbReference>
<protein>
    <submittedName>
        <fullName evidence="10">ABC transporter permease</fullName>
    </submittedName>
</protein>
<dbReference type="Gene3D" id="1.10.3720.10">
    <property type="entry name" value="MetI-like"/>
    <property type="match status" value="1"/>
</dbReference>
<feature type="transmembrane region" description="Helical" evidence="7">
    <location>
        <begin position="46"/>
        <end position="71"/>
    </location>
</feature>
<dbReference type="EMBL" id="MWWZ01000015">
    <property type="protein sequence ID" value="OZG64604.1"/>
    <property type="molecule type" value="Genomic_DNA"/>
</dbReference>
<feature type="transmembrane region" description="Helical" evidence="7">
    <location>
        <begin position="297"/>
        <end position="316"/>
    </location>
</feature>
<organism evidence="10 11">
    <name type="scientific">Bifidobacterium eulemuris</name>
    <dbReference type="NCBI Taxonomy" id="1765219"/>
    <lineage>
        <taxon>Bacteria</taxon>
        <taxon>Bacillati</taxon>
        <taxon>Actinomycetota</taxon>
        <taxon>Actinomycetes</taxon>
        <taxon>Bifidobacteriales</taxon>
        <taxon>Bifidobacteriaceae</taxon>
        <taxon>Bifidobacterium</taxon>
    </lineage>
</organism>
<evidence type="ECO:0000256" key="6">
    <source>
        <dbReference type="ARBA" id="ARBA00023136"/>
    </source>
</evidence>
<dbReference type="GO" id="GO:0055085">
    <property type="term" value="P:transmembrane transport"/>
    <property type="evidence" value="ECO:0007669"/>
    <property type="project" value="InterPro"/>
</dbReference>
<dbReference type="PROSITE" id="PS50928">
    <property type="entry name" value="ABC_TM1"/>
    <property type="match status" value="1"/>
</dbReference>
<feature type="domain" description="ABC transmembrane type-1" evidence="9">
    <location>
        <begin position="111"/>
        <end position="320"/>
    </location>
</feature>
<evidence type="ECO:0000256" key="3">
    <source>
        <dbReference type="ARBA" id="ARBA00022475"/>
    </source>
</evidence>
<feature type="region of interest" description="Disordered" evidence="8">
    <location>
        <begin position="1"/>
        <end position="38"/>
    </location>
</feature>
<dbReference type="CDD" id="cd06261">
    <property type="entry name" value="TM_PBP2"/>
    <property type="match status" value="1"/>
</dbReference>
<dbReference type="PANTHER" id="PTHR43744">
    <property type="entry name" value="ABC TRANSPORTER PERMEASE PROTEIN MG189-RELATED-RELATED"/>
    <property type="match status" value="1"/>
</dbReference>
<feature type="transmembrane region" description="Helical" evidence="7">
    <location>
        <begin position="146"/>
        <end position="168"/>
    </location>
</feature>
<accession>A0A261FZH5</accession>
<comment type="caution">
    <text evidence="10">The sequence shown here is derived from an EMBL/GenBank/DDBJ whole genome shotgun (WGS) entry which is preliminary data.</text>
</comment>
<feature type="transmembrane region" description="Helical" evidence="7">
    <location>
        <begin position="115"/>
        <end position="134"/>
    </location>
</feature>
<evidence type="ECO:0000256" key="7">
    <source>
        <dbReference type="RuleBase" id="RU363032"/>
    </source>
</evidence>